<evidence type="ECO:0000313" key="1">
    <source>
        <dbReference type="EMBL" id="MDG3495988.1"/>
    </source>
</evidence>
<organism evidence="1 2">
    <name type="scientific">Pseudanabaena catenata USMAC16</name>
    <dbReference type="NCBI Taxonomy" id="1855837"/>
    <lineage>
        <taxon>Bacteria</taxon>
        <taxon>Bacillati</taxon>
        <taxon>Cyanobacteriota</taxon>
        <taxon>Cyanophyceae</taxon>
        <taxon>Pseudanabaenales</taxon>
        <taxon>Pseudanabaenaceae</taxon>
        <taxon>Pseudanabaena</taxon>
    </lineage>
</organism>
<reference evidence="1" key="1">
    <citation type="submission" date="2019-05" db="EMBL/GenBank/DDBJ databases">
        <title>Whole genome sequencing of Pseudanabaena catenata USMAC16.</title>
        <authorList>
            <person name="Khan Z."/>
            <person name="Omar W.M."/>
            <person name="Convey P."/>
            <person name="Merican F."/>
            <person name="Najimudin N."/>
        </authorList>
    </citation>
    <scope>NUCLEOTIDE SEQUENCE</scope>
    <source>
        <strain evidence="1">USMAC16</strain>
    </source>
</reference>
<dbReference type="AlphaFoldDB" id="A0A9X4RIE2"/>
<evidence type="ECO:0000313" key="2">
    <source>
        <dbReference type="Proteomes" id="UP001152872"/>
    </source>
</evidence>
<comment type="caution">
    <text evidence="1">The sequence shown here is derived from an EMBL/GenBank/DDBJ whole genome shotgun (WGS) entry which is preliminary data.</text>
</comment>
<protein>
    <submittedName>
        <fullName evidence="1">Uncharacterized protein</fullName>
    </submittedName>
</protein>
<dbReference type="Proteomes" id="UP001152872">
    <property type="component" value="Unassembled WGS sequence"/>
</dbReference>
<keyword evidence="2" id="KW-1185">Reference proteome</keyword>
<dbReference type="EMBL" id="VBTY01000141">
    <property type="protein sequence ID" value="MDG3495988.1"/>
    <property type="molecule type" value="Genomic_DNA"/>
</dbReference>
<gene>
    <name evidence="1" type="ORF">FEV09_15685</name>
</gene>
<sequence length="127" mass="14272">MQSDAFPTPPIYSHYFQPRLLLHDLEPQPQDSQNDVDCLLDEIEILIADCSIEESQSFWLATDCIKIKHHVIESMQKIESLFLDLAKASTTNPALIAAVSDSLLYTGNSSANDRGMEIPNFLKHRLG</sequence>
<name>A0A9X4RIE2_9CYAN</name>
<proteinExistence type="predicted"/>
<accession>A0A9X4RIE2</accession>
<dbReference type="RefSeq" id="WP_009628144.1">
    <property type="nucleotide sequence ID" value="NZ_VBTY01000141.1"/>
</dbReference>